<dbReference type="InterPro" id="IPR051806">
    <property type="entry name" value="HAD-like_SPP"/>
</dbReference>
<dbReference type="Gene3D" id="1.10.150.240">
    <property type="entry name" value="Putative phosphatase, domain 2"/>
    <property type="match status" value="1"/>
</dbReference>
<accession>A0A2W2CKK0</accession>
<dbReference type="Pfam" id="PF13419">
    <property type="entry name" value="HAD_2"/>
    <property type="match status" value="1"/>
</dbReference>
<dbReference type="InterPro" id="IPR023198">
    <property type="entry name" value="PGP-like_dom2"/>
</dbReference>
<dbReference type="PANTHER" id="PTHR43481:SF4">
    <property type="entry name" value="GLYCEROL-1-PHOSPHATE PHOSPHOHYDROLASE 1-RELATED"/>
    <property type="match status" value="1"/>
</dbReference>
<dbReference type="Gene3D" id="3.40.50.1000">
    <property type="entry name" value="HAD superfamily/HAD-like"/>
    <property type="match status" value="1"/>
</dbReference>
<dbReference type="SFLD" id="SFLDS00003">
    <property type="entry name" value="Haloacid_Dehalogenase"/>
    <property type="match status" value="1"/>
</dbReference>
<dbReference type="SFLD" id="SFLDG01129">
    <property type="entry name" value="C1.5:_HAD__Beta-PGM__Phosphata"/>
    <property type="match status" value="1"/>
</dbReference>
<dbReference type="AlphaFoldDB" id="A0A2W2CKK0"/>
<protein>
    <submittedName>
        <fullName evidence="1">Phosphatase</fullName>
    </submittedName>
</protein>
<dbReference type="SUPFAM" id="SSF56784">
    <property type="entry name" value="HAD-like"/>
    <property type="match status" value="1"/>
</dbReference>
<organism evidence="1 2">
    <name type="scientific">Jiangella anatolica</name>
    <dbReference type="NCBI Taxonomy" id="2670374"/>
    <lineage>
        <taxon>Bacteria</taxon>
        <taxon>Bacillati</taxon>
        <taxon>Actinomycetota</taxon>
        <taxon>Actinomycetes</taxon>
        <taxon>Jiangellales</taxon>
        <taxon>Jiangellaceae</taxon>
        <taxon>Jiangella</taxon>
    </lineage>
</organism>
<dbReference type="InterPro" id="IPR041492">
    <property type="entry name" value="HAD_2"/>
</dbReference>
<dbReference type="GO" id="GO:0050308">
    <property type="term" value="F:sugar-phosphatase activity"/>
    <property type="evidence" value="ECO:0007669"/>
    <property type="project" value="TreeGrafter"/>
</dbReference>
<dbReference type="EMBL" id="POTW01000078">
    <property type="protein sequence ID" value="PZF80713.1"/>
    <property type="molecule type" value="Genomic_DNA"/>
</dbReference>
<proteinExistence type="predicted"/>
<comment type="caution">
    <text evidence="1">The sequence shown here is derived from an EMBL/GenBank/DDBJ whole genome shotgun (WGS) entry which is preliminary data.</text>
</comment>
<dbReference type="InterPro" id="IPR023214">
    <property type="entry name" value="HAD_sf"/>
</dbReference>
<gene>
    <name evidence="1" type="ORF">C1I92_24660</name>
</gene>
<dbReference type="InterPro" id="IPR006439">
    <property type="entry name" value="HAD-SF_hydro_IA"/>
</dbReference>
<dbReference type="Proteomes" id="UP000248764">
    <property type="component" value="Unassembled WGS sequence"/>
</dbReference>
<name>A0A2W2CKK0_9ACTN</name>
<keyword evidence="2" id="KW-1185">Reference proteome</keyword>
<evidence type="ECO:0000313" key="1">
    <source>
        <dbReference type="EMBL" id="PZF80713.1"/>
    </source>
</evidence>
<dbReference type="InterPro" id="IPR036412">
    <property type="entry name" value="HAD-like_sf"/>
</dbReference>
<evidence type="ECO:0000313" key="2">
    <source>
        <dbReference type="Proteomes" id="UP000248764"/>
    </source>
</evidence>
<dbReference type="NCBIfam" id="TIGR01509">
    <property type="entry name" value="HAD-SF-IA-v3"/>
    <property type="match status" value="1"/>
</dbReference>
<dbReference type="PRINTS" id="PR00413">
    <property type="entry name" value="HADHALOGNASE"/>
</dbReference>
<dbReference type="PANTHER" id="PTHR43481">
    <property type="entry name" value="FRUCTOSE-1-PHOSPHATE PHOSPHATASE"/>
    <property type="match status" value="1"/>
</dbReference>
<reference evidence="1 2" key="1">
    <citation type="submission" date="2018-01" db="EMBL/GenBank/DDBJ databases">
        <title>Draft genome sequence of Jiangella sp. GTF31.</title>
        <authorList>
            <person name="Sahin N."/>
            <person name="Ay H."/>
            <person name="Saygin H."/>
        </authorList>
    </citation>
    <scope>NUCLEOTIDE SEQUENCE [LARGE SCALE GENOMIC DNA]</scope>
    <source>
        <strain evidence="1 2">GTF31</strain>
    </source>
</reference>
<sequence length="218" mass="22138">MGSVVVALTADAILLDLDGTLVDSTDSIARCWLRWCREYDVDPAGLAAAHGRTTADIVADLLPGPMVSAALTRIDQLEIDDAVSVRALPGAAALLASIPEGRRAVVTSGSKVIAAARMRAAGLTPPSVVVTADDVLRGKPNPEPYLLGAQRLGIDPARCVVVEDAPSGIAAARAAGMAVVAVTSTHEARQLEADLVAAGPARISVNGTGPLLVDVVAG</sequence>